<comment type="similarity">
    <text evidence="1">Belongs to the pseudouridine synthase RluA family.</text>
</comment>
<dbReference type="GO" id="GO:0000455">
    <property type="term" value="P:enzyme-directed rRNA pseudouridine synthesis"/>
    <property type="evidence" value="ECO:0007669"/>
    <property type="project" value="TreeGrafter"/>
</dbReference>
<name>A0A812I3N5_9DINO</name>
<dbReference type="OrthoDB" id="428753at2759"/>
<comment type="caution">
    <text evidence="3">The sequence shown here is derived from an EMBL/GenBank/DDBJ whole genome shotgun (WGS) entry which is preliminary data.</text>
</comment>
<feature type="domain" description="Pseudouridine synthase RsuA/RluA-like" evidence="2">
    <location>
        <begin position="27"/>
        <end position="153"/>
    </location>
</feature>
<reference evidence="3" key="1">
    <citation type="submission" date="2021-02" db="EMBL/GenBank/DDBJ databases">
        <authorList>
            <person name="Dougan E. K."/>
            <person name="Rhodes N."/>
            <person name="Thang M."/>
            <person name="Chan C."/>
        </authorList>
    </citation>
    <scope>NUCLEOTIDE SEQUENCE</scope>
</reference>
<keyword evidence="4" id="KW-1185">Reference proteome</keyword>
<dbReference type="CDD" id="cd02869">
    <property type="entry name" value="PseudoU_synth_RluA_like"/>
    <property type="match status" value="1"/>
</dbReference>
<dbReference type="SUPFAM" id="SSF55120">
    <property type="entry name" value="Pseudouridine synthase"/>
    <property type="match status" value="1"/>
</dbReference>
<dbReference type="GO" id="GO:0009982">
    <property type="term" value="F:pseudouridine synthase activity"/>
    <property type="evidence" value="ECO:0007669"/>
    <property type="project" value="InterPro"/>
</dbReference>
<evidence type="ECO:0000313" key="4">
    <source>
        <dbReference type="Proteomes" id="UP000604046"/>
    </source>
</evidence>
<dbReference type="EMBL" id="CAJNDS010000141">
    <property type="protein sequence ID" value="CAE6969766.1"/>
    <property type="molecule type" value="Genomic_DNA"/>
</dbReference>
<dbReference type="GO" id="GO:0003723">
    <property type="term" value="F:RNA binding"/>
    <property type="evidence" value="ECO:0007669"/>
    <property type="project" value="InterPro"/>
</dbReference>
<dbReference type="PANTHER" id="PTHR21600">
    <property type="entry name" value="MITOCHONDRIAL RNA PSEUDOURIDINE SYNTHASE"/>
    <property type="match status" value="1"/>
</dbReference>
<protein>
    <submittedName>
        <fullName evidence="3">RluD protein</fullName>
    </submittedName>
</protein>
<evidence type="ECO:0000259" key="2">
    <source>
        <dbReference type="Pfam" id="PF00849"/>
    </source>
</evidence>
<dbReference type="Pfam" id="PF00849">
    <property type="entry name" value="PseudoU_synth_2"/>
    <property type="match status" value="1"/>
</dbReference>
<dbReference type="Proteomes" id="UP000604046">
    <property type="component" value="Unassembled WGS sequence"/>
</dbReference>
<dbReference type="Gene3D" id="3.30.2350.10">
    <property type="entry name" value="Pseudouridine synthase"/>
    <property type="match status" value="1"/>
</dbReference>
<accession>A0A812I3N5</accession>
<proteinExistence type="inferred from homology"/>
<dbReference type="InterPro" id="IPR020103">
    <property type="entry name" value="PsdUridine_synth_cat_dom_sf"/>
</dbReference>
<dbReference type="InterPro" id="IPR050188">
    <property type="entry name" value="RluA_PseudoU_synthase"/>
</dbReference>
<organism evidence="3 4">
    <name type="scientific">Symbiodinium natans</name>
    <dbReference type="NCBI Taxonomy" id="878477"/>
    <lineage>
        <taxon>Eukaryota</taxon>
        <taxon>Sar</taxon>
        <taxon>Alveolata</taxon>
        <taxon>Dinophyceae</taxon>
        <taxon>Suessiales</taxon>
        <taxon>Symbiodiniaceae</taxon>
        <taxon>Symbiodinium</taxon>
    </lineage>
</organism>
<dbReference type="InterPro" id="IPR006145">
    <property type="entry name" value="PsdUridine_synth_RsuA/RluA"/>
</dbReference>
<sequence length="235" mass="26589">MEELHTDVAPGAWRLSRFLQGIYSWDEYPLLFSEVHQFGIIHRLDVPSSGLILVGKTFLGYFTLRWQQDTYDLGRHYLVLCHGHFPPGKNTMSARIKTTKTFPATSRVSSAGKPAWTQAEALCLLARGSEPFSLLVVKIRTGRTHQIRVHLQHAGHPSVTDEKYTDPAVFAADATWCPRNFLHRFELTFQDTEGHSRAARAALPDDLQVVLAKLRATQGEETFRALLRGWLPEVL</sequence>
<dbReference type="AlphaFoldDB" id="A0A812I3N5"/>
<evidence type="ECO:0000256" key="1">
    <source>
        <dbReference type="ARBA" id="ARBA00010876"/>
    </source>
</evidence>
<gene>
    <name evidence="3" type="primary">rluD</name>
    <name evidence="3" type="ORF">SNAT2548_LOCUS2429</name>
</gene>
<dbReference type="PANTHER" id="PTHR21600:SF87">
    <property type="entry name" value="RNA PSEUDOURIDYLATE SYNTHASE DOMAIN-CONTAINING PROTEIN 1"/>
    <property type="match status" value="1"/>
</dbReference>
<evidence type="ECO:0000313" key="3">
    <source>
        <dbReference type="EMBL" id="CAE6969766.1"/>
    </source>
</evidence>